<name>Q23BP1_TETTS</name>
<dbReference type="AlphaFoldDB" id="Q23BP1"/>
<keyword evidence="2" id="KW-0812">Transmembrane</keyword>
<reference evidence="3" key="1">
    <citation type="journal article" date="2006" name="PLoS Biol.">
        <title>Macronuclear genome sequence of the ciliate Tetrahymena thermophila, a model eukaryote.</title>
        <authorList>
            <person name="Eisen J.A."/>
            <person name="Coyne R.S."/>
            <person name="Wu M."/>
            <person name="Wu D."/>
            <person name="Thiagarajan M."/>
            <person name="Wortman J.R."/>
            <person name="Badger J.H."/>
            <person name="Ren Q."/>
            <person name="Amedeo P."/>
            <person name="Jones K.M."/>
            <person name="Tallon L.J."/>
            <person name="Delcher A.L."/>
            <person name="Salzberg S.L."/>
            <person name="Silva J.C."/>
            <person name="Haas B.J."/>
            <person name="Majoros W.H."/>
            <person name="Farzad M."/>
            <person name="Carlton J.M."/>
            <person name="Smith R.K. Jr."/>
            <person name="Garg J."/>
            <person name="Pearlman R.E."/>
            <person name="Karrer K.M."/>
            <person name="Sun L."/>
            <person name="Manning G."/>
            <person name="Elde N.C."/>
            <person name="Turkewitz A.P."/>
            <person name="Asai D.J."/>
            <person name="Wilkes D.E."/>
            <person name="Wang Y."/>
            <person name="Cai H."/>
            <person name="Collins K."/>
            <person name="Stewart B.A."/>
            <person name="Lee S.R."/>
            <person name="Wilamowska K."/>
            <person name="Weinberg Z."/>
            <person name="Ruzzo W.L."/>
            <person name="Wloga D."/>
            <person name="Gaertig J."/>
            <person name="Frankel J."/>
            <person name="Tsao C.-C."/>
            <person name="Gorovsky M.A."/>
            <person name="Keeling P.J."/>
            <person name="Waller R.F."/>
            <person name="Patron N.J."/>
            <person name="Cherry J.M."/>
            <person name="Stover N.A."/>
            <person name="Krieger C.J."/>
            <person name="del Toro C."/>
            <person name="Ryder H.F."/>
            <person name="Williamson S.C."/>
            <person name="Barbeau R.A."/>
            <person name="Hamilton E.P."/>
            <person name="Orias E."/>
        </authorList>
    </citation>
    <scope>NUCLEOTIDE SEQUENCE [LARGE SCALE GENOMIC DNA]</scope>
    <source>
        <strain evidence="3">SB210</strain>
    </source>
</reference>
<keyword evidence="2" id="KW-0472">Membrane</keyword>
<evidence type="ECO:0000256" key="1">
    <source>
        <dbReference type="SAM" id="SignalP"/>
    </source>
</evidence>
<protein>
    <submittedName>
        <fullName evidence="2">Transmembrane protein, putative</fullName>
    </submittedName>
</protein>
<feature type="signal peptide" evidence="1">
    <location>
        <begin position="1"/>
        <end position="20"/>
    </location>
</feature>
<dbReference type="GeneID" id="7841924"/>
<proteinExistence type="predicted"/>
<dbReference type="KEGG" id="tet:TTHERM_00228900"/>
<organism evidence="2 3">
    <name type="scientific">Tetrahymena thermophila (strain SB210)</name>
    <dbReference type="NCBI Taxonomy" id="312017"/>
    <lineage>
        <taxon>Eukaryota</taxon>
        <taxon>Sar</taxon>
        <taxon>Alveolata</taxon>
        <taxon>Ciliophora</taxon>
        <taxon>Intramacronucleata</taxon>
        <taxon>Oligohymenophorea</taxon>
        <taxon>Hymenostomatida</taxon>
        <taxon>Tetrahymenina</taxon>
        <taxon>Tetrahymenidae</taxon>
        <taxon>Tetrahymena</taxon>
    </lineage>
</organism>
<feature type="chain" id="PRO_5004201741" evidence="1">
    <location>
        <begin position="21"/>
        <end position="108"/>
    </location>
</feature>
<dbReference type="HOGENOM" id="CLU_2202340_0_0_1"/>
<evidence type="ECO:0000313" key="2">
    <source>
        <dbReference type="EMBL" id="EAR94077.1"/>
    </source>
</evidence>
<dbReference type="Proteomes" id="UP000009168">
    <property type="component" value="Unassembled WGS sequence"/>
</dbReference>
<dbReference type="RefSeq" id="XP_001014322.1">
    <property type="nucleotide sequence ID" value="XM_001014322.1"/>
</dbReference>
<keyword evidence="3" id="KW-1185">Reference proteome</keyword>
<gene>
    <name evidence="2" type="ORF">TTHERM_00228900</name>
</gene>
<dbReference type="InParanoid" id="Q23BP1"/>
<keyword evidence="1" id="KW-0732">Signal</keyword>
<accession>Q23BP1</accession>
<dbReference type="EMBL" id="GG662718">
    <property type="protein sequence ID" value="EAR94077.1"/>
    <property type="molecule type" value="Genomic_DNA"/>
</dbReference>
<sequence length="108" mass="12515">MRTTTLIVLTAITLLLGTAAIYQISKPKQNLSWTKCLRFDQIPNSKGIIQFYAENICDQRYQYSLQMVSDQGRGSAYQIDVPCLKKGQKYLLKDYQQYDLLNESEYDC</sequence>
<evidence type="ECO:0000313" key="3">
    <source>
        <dbReference type="Proteomes" id="UP000009168"/>
    </source>
</evidence>